<keyword evidence="7" id="KW-1185">Reference proteome</keyword>
<dbReference type="PROSITE" id="PS50977">
    <property type="entry name" value="HTH_TETR_2"/>
    <property type="match status" value="1"/>
</dbReference>
<dbReference type="Gene3D" id="1.10.357.10">
    <property type="entry name" value="Tetracycline Repressor, domain 2"/>
    <property type="match status" value="1"/>
</dbReference>
<organism evidence="6 7">
    <name type="scientific">Planomonospora sphaerica</name>
    <dbReference type="NCBI Taxonomy" id="161355"/>
    <lineage>
        <taxon>Bacteria</taxon>
        <taxon>Bacillati</taxon>
        <taxon>Actinomycetota</taxon>
        <taxon>Actinomycetes</taxon>
        <taxon>Streptosporangiales</taxon>
        <taxon>Streptosporangiaceae</taxon>
        <taxon>Planomonospora</taxon>
    </lineage>
</organism>
<keyword evidence="3" id="KW-0804">Transcription</keyword>
<dbReference type="PANTHER" id="PTHR30055:SF238">
    <property type="entry name" value="MYCOFACTOCIN BIOSYNTHESIS TRANSCRIPTIONAL REGULATOR MFTR-RELATED"/>
    <property type="match status" value="1"/>
</dbReference>
<dbReference type="EMBL" id="BDCX01000004">
    <property type="protein sequence ID" value="GAT66183.1"/>
    <property type="molecule type" value="Genomic_DNA"/>
</dbReference>
<proteinExistence type="predicted"/>
<sequence>MPTGVHIRDARRHLFDAAERILFRDGPNTLTSRAVAAEAGVAKGVLHRHFADFDAFLVDLVQERIARIDDQAAALREAAGTGTVAGNLTGALMDLFDPVAVAIVGLVVFRDELRVRLRQARPGRGIPVLAEAAAMIASYLDDECELGRIAVDTDADALALSLIGAGHLLFAEREGGPPDAGAVGKVVTAVIADVVQRRLL</sequence>
<evidence type="ECO:0000256" key="2">
    <source>
        <dbReference type="ARBA" id="ARBA00023125"/>
    </source>
</evidence>
<dbReference type="AlphaFoldDB" id="A0A161M9P9"/>
<feature type="domain" description="HTH tetR-type" evidence="5">
    <location>
        <begin position="8"/>
        <end position="68"/>
    </location>
</feature>
<reference evidence="6 7" key="1">
    <citation type="journal article" date="2016" name="Genome Announc.">
        <title>Draft Genome Sequence of Planomonospora sphaerica JCM9374, a Rare Actinomycete.</title>
        <authorList>
            <person name="Dohra H."/>
            <person name="Suzuki T."/>
            <person name="Inoue Y."/>
            <person name="Kodani S."/>
        </authorList>
    </citation>
    <scope>NUCLEOTIDE SEQUENCE [LARGE SCALE GENOMIC DNA]</scope>
    <source>
        <strain evidence="6 7">JCM 9374</strain>
    </source>
</reference>
<reference evidence="7" key="2">
    <citation type="submission" date="2016-04" db="EMBL/GenBank/DDBJ databases">
        <title>Planomonospora sphaerica JCM9374 whole genome shotgun sequence.</title>
        <authorList>
            <person name="Suzuki T."/>
            <person name="Dohra H."/>
            <person name="Kodani S."/>
        </authorList>
    </citation>
    <scope>NUCLEOTIDE SEQUENCE [LARGE SCALE GENOMIC DNA]</scope>
    <source>
        <strain evidence="7">JCM 9374</strain>
    </source>
</reference>
<dbReference type="Proteomes" id="UP000077701">
    <property type="component" value="Unassembled WGS sequence"/>
</dbReference>
<dbReference type="OrthoDB" id="5068503at2"/>
<accession>A0A161M9P9</accession>
<evidence type="ECO:0000259" key="5">
    <source>
        <dbReference type="PROSITE" id="PS50977"/>
    </source>
</evidence>
<dbReference type="RefSeq" id="WP_068896271.1">
    <property type="nucleotide sequence ID" value="NZ_BDCX01000004.1"/>
</dbReference>
<dbReference type="STRING" id="161355.PS9374_01827"/>
<evidence type="ECO:0000313" key="7">
    <source>
        <dbReference type="Proteomes" id="UP000077701"/>
    </source>
</evidence>
<name>A0A161M9P9_9ACTN</name>
<evidence type="ECO:0000256" key="1">
    <source>
        <dbReference type="ARBA" id="ARBA00023015"/>
    </source>
</evidence>
<comment type="caution">
    <text evidence="6">The sequence shown here is derived from an EMBL/GenBank/DDBJ whole genome shotgun (WGS) entry which is preliminary data.</text>
</comment>
<dbReference type="GO" id="GO:0000976">
    <property type="term" value="F:transcription cis-regulatory region binding"/>
    <property type="evidence" value="ECO:0007669"/>
    <property type="project" value="TreeGrafter"/>
</dbReference>
<evidence type="ECO:0000313" key="6">
    <source>
        <dbReference type="EMBL" id="GAT66183.1"/>
    </source>
</evidence>
<dbReference type="SUPFAM" id="SSF46689">
    <property type="entry name" value="Homeodomain-like"/>
    <property type="match status" value="1"/>
</dbReference>
<dbReference type="InterPro" id="IPR001647">
    <property type="entry name" value="HTH_TetR"/>
</dbReference>
<gene>
    <name evidence="6" type="ORF">PS9374_01827</name>
</gene>
<feature type="DNA-binding region" description="H-T-H motif" evidence="4">
    <location>
        <begin position="31"/>
        <end position="50"/>
    </location>
</feature>
<dbReference type="Pfam" id="PF00440">
    <property type="entry name" value="TetR_N"/>
    <property type="match status" value="1"/>
</dbReference>
<keyword evidence="1" id="KW-0805">Transcription regulation</keyword>
<dbReference type="InterPro" id="IPR050109">
    <property type="entry name" value="HTH-type_TetR-like_transc_reg"/>
</dbReference>
<dbReference type="PANTHER" id="PTHR30055">
    <property type="entry name" value="HTH-TYPE TRANSCRIPTIONAL REGULATOR RUTR"/>
    <property type="match status" value="1"/>
</dbReference>
<evidence type="ECO:0000256" key="3">
    <source>
        <dbReference type="ARBA" id="ARBA00023163"/>
    </source>
</evidence>
<protein>
    <submittedName>
        <fullName evidence="6">TetR family transcriptional regulator</fullName>
    </submittedName>
</protein>
<dbReference type="GO" id="GO:0003700">
    <property type="term" value="F:DNA-binding transcription factor activity"/>
    <property type="evidence" value="ECO:0007669"/>
    <property type="project" value="TreeGrafter"/>
</dbReference>
<evidence type="ECO:0000256" key="4">
    <source>
        <dbReference type="PROSITE-ProRule" id="PRU00335"/>
    </source>
</evidence>
<dbReference type="InterPro" id="IPR009057">
    <property type="entry name" value="Homeodomain-like_sf"/>
</dbReference>
<keyword evidence="2 4" id="KW-0238">DNA-binding</keyword>